<dbReference type="Gene3D" id="1.10.340.70">
    <property type="match status" value="1"/>
</dbReference>
<dbReference type="Pfam" id="PF13966">
    <property type="entry name" value="zf-RVT"/>
    <property type="match status" value="1"/>
</dbReference>
<dbReference type="FunFam" id="3.30.70.270:FF:000020">
    <property type="entry name" value="Transposon Tf2-6 polyprotein-like Protein"/>
    <property type="match status" value="1"/>
</dbReference>
<dbReference type="PANTHER" id="PTHR35046">
    <property type="entry name" value="ZINC KNUCKLE (CCHC-TYPE) FAMILY PROTEIN"/>
    <property type="match status" value="1"/>
</dbReference>
<reference evidence="9" key="1">
    <citation type="submission" date="2018-02" db="EMBL/GenBank/DDBJ databases">
        <authorList>
            <person name="Cohen D.B."/>
            <person name="Kent A.D."/>
        </authorList>
    </citation>
    <scope>NUCLEOTIDE SEQUENCE</scope>
</reference>
<dbReference type="CDD" id="cd01650">
    <property type="entry name" value="RT_nLTR_like"/>
    <property type="match status" value="1"/>
</dbReference>
<keyword evidence="1" id="KW-0808">Transferase</keyword>
<dbReference type="Pfam" id="PF17921">
    <property type="entry name" value="Integrase_H2C2"/>
    <property type="match status" value="1"/>
</dbReference>
<dbReference type="SUPFAM" id="SSF56219">
    <property type="entry name" value="DNase I-like"/>
    <property type="match status" value="1"/>
</dbReference>
<dbReference type="PROSITE" id="PS50878">
    <property type="entry name" value="RT_POL"/>
    <property type="match status" value="2"/>
</dbReference>
<keyword evidence="3" id="KW-0540">Nuclease</keyword>
<dbReference type="GO" id="GO:0003676">
    <property type="term" value="F:nucleic acid binding"/>
    <property type="evidence" value="ECO:0007669"/>
    <property type="project" value="InterPro"/>
</dbReference>
<dbReference type="Pfam" id="PF03732">
    <property type="entry name" value="Retrotrans_gag"/>
    <property type="match status" value="1"/>
</dbReference>
<feature type="compositionally biased region" description="Low complexity" evidence="7">
    <location>
        <begin position="255"/>
        <end position="269"/>
    </location>
</feature>
<protein>
    <recommendedName>
        <fullName evidence="8">Reverse transcriptase domain-containing protein</fullName>
    </recommendedName>
</protein>
<evidence type="ECO:0000256" key="4">
    <source>
        <dbReference type="ARBA" id="ARBA00022759"/>
    </source>
</evidence>
<evidence type="ECO:0000256" key="2">
    <source>
        <dbReference type="ARBA" id="ARBA00022695"/>
    </source>
</evidence>
<dbReference type="Gene3D" id="3.30.70.270">
    <property type="match status" value="2"/>
</dbReference>
<evidence type="ECO:0000256" key="5">
    <source>
        <dbReference type="ARBA" id="ARBA00022801"/>
    </source>
</evidence>
<name>A0A2N9ERI2_FAGSY</name>
<dbReference type="GO" id="GO:0016787">
    <property type="term" value="F:hydrolase activity"/>
    <property type="evidence" value="ECO:0007669"/>
    <property type="project" value="UniProtKB-KW"/>
</dbReference>
<feature type="domain" description="Reverse transcriptase" evidence="8">
    <location>
        <begin position="527"/>
        <end position="706"/>
    </location>
</feature>
<dbReference type="InterPro" id="IPR012337">
    <property type="entry name" value="RNaseH-like_sf"/>
</dbReference>
<evidence type="ECO:0000256" key="3">
    <source>
        <dbReference type="ARBA" id="ARBA00022722"/>
    </source>
</evidence>
<dbReference type="CDD" id="cd09274">
    <property type="entry name" value="RNase_HI_RT_Ty3"/>
    <property type="match status" value="1"/>
</dbReference>
<feature type="region of interest" description="Disordered" evidence="7">
    <location>
        <begin position="235"/>
        <end position="290"/>
    </location>
</feature>
<dbReference type="CDD" id="cd01647">
    <property type="entry name" value="RT_LTR"/>
    <property type="match status" value="1"/>
</dbReference>
<sequence length="2103" mass="242198">MDVLRRQLQELQQRLEQYENQRRGARHHDFESDNENPFHRAHSHSSGESTPPHPHFVRNSRPSFDMKVDIQDFEGKIQPDDFIDWLTTVERIFDFKDVPENRKVKVVAIKLRKHASIWWEHLKRQREREGRERITTWAKMKRELKRKYLPNHYKQDAFMKFHNFKQRELSVEEYTAEFDHLMIRCDVVEQEEQMIARYLGGLRVEISDVVQLQPYWNYYDVCKLAMKVEKQQKEKRGNSFRSFTRDGVSNRGSGSTSKTTTIPKTATAKPKNEATSEDMEMEDENDFSPKTNEHVAEEEEITYADRGEALVVQRSLKVTYVEDECNNGGETEDHPEPYKLQWLRKGNEVKVNKRCLVEFSIGKNYKDVVVCDIVPMDACHLLLGRPWQYDRKTKHDGYKNTYSFEKDGVKVLLAPLKMVHVPKPSFGEGTNLLTRSRVEKALLENGEGFAIVVREEKEPTEIPPSLIPFLREFSDVVPEEIPHGLPPMRDMQHCIDLVPGSVLPNKPAYRLNPKEHEELQRQVEELIEKGLVRESMSPCAVPALLVPKKDGSWRMCIDSRAVNKITIRYRFPIPRLDDLLDQLYGAVIFSKIDLRSGYHQIRMRPGDEWKTAFKTREGLYEWMVMPFGLFNAPSTFMRLMNHVFKPFIGLFVVVYFADILVYNKSQQDHMKHLYQVFQTLRRQKLYVNLKKCHFLTDSLVFLGYVVLAKGIKMDPSKIEAIISWPVPKSLHDIRSFHGLASFYRRFIRSFSSIIAPITECLKGGKFQWNEEAQKSFELIKKKVTEAPVLVLPDFSKLFEVDCDASGVGIGAVLSQEGKPIAFFSEKLNGSRRKYSTYDKEFYAIIRALDHWSHYLLPNEFLLHSDHEALKYLNSQQKLNSRHASWVEFLQPYSFSIKHKFGKLNQVADALSRRHSLLSTMEVQVLGFEVLKELYKNDPDFGNVWESCSKGSFNHFLVQKGFLFKNNKLCIPQCSLRRAIIQEVHGGGLAGHFGRDKTLALVQENFFWPKLAHDVECFVKSCRTCQIAKSHSKNTALLIIQTDGQTKMVNRSLGNLLRSFVGKNIRQWDLLLAQAEFAYNRSPSQTTGHSPFEAVYGLNPIGPLELAPLPVTKHFSGDAEERAKEIKKLHEQIRGSILRNNEKYNKQANKHRKPAAFKEGDVVWIHLRKERFPSKQSSKLMPRADGPFRVLQRIGENAYKIELPGDFGVSATFNVSNLSPYYEDQEDQVDLGTSLHQPGEIDTDLIDRRIVRSLWGIPHVNWVYLGSVGASGGIILMWDRRVVEKLDVAMGHFSISCKFRNVLDHKEWAYSGVYGPNAGRERPTLWEELAGVDSWWSVPWVIGGDFNVVRFPSEQLGARHYTNAMHDFLDFISSCSLRDIPLEGGLFTWSNNRVNAAMSRIDSFLYSDNWEDLFPTIIQKRLPRLLSDHFLIILECGDFSRAEVRPLTGEEYEKKALIAADLERIALLEEISWHKKSKALWLREGDKNTKFFHRLANSNCQYNSISTLSINAWLERSFDDDEVVGVVMGFNGDKAPGPDDFTMGFFQSCWDVKSEAMEIKDFRLISLVGSVYKILAKLLANRLRVVLPKIISNSQNAFVQGCQILDSVLIANECLDSRVQQGDPGVLCKLDVEKAYDHVNWDFLLYMLTRCGFSEKWRHWIKFCISTARFSIIVNGSPCGFFASSRGLRQGDPLSPLLFVIVMEALSRLLDRAVRERSCSGFTVGKSDETSLMVSHLLFADDTLIFCDADSAQISNLSFKDNTIWNSVLEKVEKRLAGWKQLYLSKGGKVTLIKSTLSNIPTYFLSLFPIPVGVARRLEKLQRDFLWCGLEDQPKYHLVKWSQICCPFQSGGLAIQDLRSFNKALLGKWLWWYGSERDALWRWGWDNFFQHCAFVVGDGKRVKFWYDCWCGDMSLKGAFPDLFVISRDREASMDDIMSFPNGILHWDLRFSRNVHDWELESLSSFMELIYSIPLKGEGDDKLGWRHNLNKGFLVKEYYRCLSTISFDPFPWKSIWKAKVPPRVTFFSWTAAFGNFFTIDTLRKRHLMVDGARFIWGALGDALSCGGCLGWVVGQLWQPLQSGCLENGAPLCDVVSLEGEECSAL</sequence>
<feature type="compositionally biased region" description="Basic and acidic residues" evidence="7">
    <location>
        <begin position="19"/>
        <end position="31"/>
    </location>
</feature>
<keyword evidence="5" id="KW-0378">Hydrolase</keyword>
<dbReference type="GO" id="GO:0004519">
    <property type="term" value="F:endonuclease activity"/>
    <property type="evidence" value="ECO:0007669"/>
    <property type="project" value="UniProtKB-KW"/>
</dbReference>
<feature type="compositionally biased region" description="Acidic residues" evidence="7">
    <location>
        <begin position="275"/>
        <end position="286"/>
    </location>
</feature>
<dbReference type="InterPro" id="IPR041373">
    <property type="entry name" value="RT_RNaseH"/>
</dbReference>
<dbReference type="EMBL" id="OIVN01000262">
    <property type="protein sequence ID" value="SPC77270.1"/>
    <property type="molecule type" value="Genomic_DNA"/>
</dbReference>
<evidence type="ECO:0000259" key="8">
    <source>
        <dbReference type="PROSITE" id="PS50878"/>
    </source>
</evidence>
<dbReference type="GO" id="GO:0003964">
    <property type="term" value="F:RNA-directed DNA polymerase activity"/>
    <property type="evidence" value="ECO:0007669"/>
    <property type="project" value="UniProtKB-KW"/>
</dbReference>
<dbReference type="InterPro" id="IPR041588">
    <property type="entry name" value="Integrase_H2C2"/>
</dbReference>
<evidence type="ECO:0000313" key="9">
    <source>
        <dbReference type="EMBL" id="SPC77270.1"/>
    </source>
</evidence>
<dbReference type="PANTHER" id="PTHR35046:SF23">
    <property type="entry name" value="NUCLEOTIDYLTRANSFERASE, RIBONUCLEASE H"/>
    <property type="match status" value="1"/>
</dbReference>
<dbReference type="Gene3D" id="3.10.10.10">
    <property type="entry name" value="HIV Type 1 Reverse Transcriptase, subunit A, domain 1"/>
    <property type="match status" value="1"/>
</dbReference>
<dbReference type="InterPro" id="IPR043502">
    <property type="entry name" value="DNA/RNA_pol_sf"/>
</dbReference>
<accession>A0A2N9ERI2</accession>
<feature type="region of interest" description="Disordered" evidence="7">
    <location>
        <begin position="19"/>
        <end position="61"/>
    </location>
</feature>
<proteinExistence type="predicted"/>
<dbReference type="InterPro" id="IPR000477">
    <property type="entry name" value="RT_dom"/>
</dbReference>
<keyword evidence="6" id="KW-0695">RNA-directed DNA polymerase</keyword>
<keyword evidence="2" id="KW-0548">Nucleotidyltransferase</keyword>
<dbReference type="InterPro" id="IPR005162">
    <property type="entry name" value="Retrotrans_gag_dom"/>
</dbReference>
<feature type="domain" description="Reverse transcriptase" evidence="8">
    <location>
        <begin position="1529"/>
        <end position="1831"/>
    </location>
</feature>
<dbReference type="Pfam" id="PF24626">
    <property type="entry name" value="SH3_Tf2-1"/>
    <property type="match status" value="1"/>
</dbReference>
<dbReference type="Pfam" id="PF00078">
    <property type="entry name" value="RVT_1"/>
    <property type="match status" value="2"/>
</dbReference>
<dbReference type="InterPro" id="IPR043128">
    <property type="entry name" value="Rev_trsase/Diguanyl_cyclase"/>
</dbReference>
<evidence type="ECO:0000256" key="1">
    <source>
        <dbReference type="ARBA" id="ARBA00022679"/>
    </source>
</evidence>
<dbReference type="InterPro" id="IPR036397">
    <property type="entry name" value="RNaseH_sf"/>
</dbReference>
<gene>
    <name evidence="9" type="ORF">FSB_LOCUS5152</name>
</gene>
<dbReference type="InterPro" id="IPR036691">
    <property type="entry name" value="Endo/exonu/phosph_ase_sf"/>
</dbReference>
<dbReference type="Gene3D" id="3.60.10.10">
    <property type="entry name" value="Endonuclease/exonuclease/phosphatase"/>
    <property type="match status" value="1"/>
</dbReference>
<dbReference type="SUPFAM" id="SSF53098">
    <property type="entry name" value="Ribonuclease H-like"/>
    <property type="match status" value="1"/>
</dbReference>
<dbReference type="Pfam" id="PF17917">
    <property type="entry name" value="RT_RNaseH"/>
    <property type="match status" value="1"/>
</dbReference>
<dbReference type="FunFam" id="1.10.340.70:FF:000001">
    <property type="entry name" value="Retrovirus-related Pol polyprotein from transposon gypsy-like Protein"/>
    <property type="match status" value="1"/>
</dbReference>
<evidence type="ECO:0000256" key="6">
    <source>
        <dbReference type="ARBA" id="ARBA00022918"/>
    </source>
</evidence>
<dbReference type="Gene3D" id="3.30.420.10">
    <property type="entry name" value="Ribonuclease H-like superfamily/Ribonuclease H"/>
    <property type="match status" value="1"/>
</dbReference>
<keyword evidence="4" id="KW-0255">Endonuclease</keyword>
<dbReference type="InterPro" id="IPR056924">
    <property type="entry name" value="SH3_Tf2-1"/>
</dbReference>
<evidence type="ECO:0000256" key="7">
    <source>
        <dbReference type="SAM" id="MobiDB-lite"/>
    </source>
</evidence>
<organism evidence="9">
    <name type="scientific">Fagus sylvatica</name>
    <name type="common">Beechnut</name>
    <dbReference type="NCBI Taxonomy" id="28930"/>
    <lineage>
        <taxon>Eukaryota</taxon>
        <taxon>Viridiplantae</taxon>
        <taxon>Streptophyta</taxon>
        <taxon>Embryophyta</taxon>
        <taxon>Tracheophyta</taxon>
        <taxon>Spermatophyta</taxon>
        <taxon>Magnoliopsida</taxon>
        <taxon>eudicotyledons</taxon>
        <taxon>Gunneridae</taxon>
        <taxon>Pentapetalae</taxon>
        <taxon>rosids</taxon>
        <taxon>fabids</taxon>
        <taxon>Fagales</taxon>
        <taxon>Fagaceae</taxon>
        <taxon>Fagus</taxon>
    </lineage>
</organism>
<dbReference type="CDD" id="cd00303">
    <property type="entry name" value="retropepsin_like"/>
    <property type="match status" value="1"/>
</dbReference>
<dbReference type="InterPro" id="IPR026960">
    <property type="entry name" value="RVT-Znf"/>
</dbReference>
<dbReference type="SUPFAM" id="SSF56672">
    <property type="entry name" value="DNA/RNA polymerases"/>
    <property type="match status" value="2"/>
</dbReference>